<dbReference type="Proteomes" id="UP000186817">
    <property type="component" value="Unassembled WGS sequence"/>
</dbReference>
<feature type="non-terminal residue" evidence="1">
    <location>
        <position position="136"/>
    </location>
</feature>
<evidence type="ECO:0000313" key="2">
    <source>
        <dbReference type="Proteomes" id="UP000186817"/>
    </source>
</evidence>
<proteinExistence type="predicted"/>
<sequence length="136" mass="14778">MWDHDGLCACGKRTYLFSRCPSCIEQEAVDTAVEIAEREDLEVRGSTDRDPESPELGVEVDGVLAARERAGGVLEVPSSAVQSWAAGFLQAPKDEAVPTLFGSLRGKLWKGGAHLTLSRGTSTDQLKYITAWVVRE</sequence>
<dbReference type="AlphaFoldDB" id="A0A1Q9C3G8"/>
<gene>
    <name evidence="1" type="ORF">AK812_SmicGene42500</name>
</gene>
<name>A0A1Q9C3G8_SYMMI</name>
<organism evidence="1 2">
    <name type="scientific">Symbiodinium microadriaticum</name>
    <name type="common">Dinoflagellate</name>
    <name type="synonym">Zooxanthella microadriatica</name>
    <dbReference type="NCBI Taxonomy" id="2951"/>
    <lineage>
        <taxon>Eukaryota</taxon>
        <taxon>Sar</taxon>
        <taxon>Alveolata</taxon>
        <taxon>Dinophyceae</taxon>
        <taxon>Suessiales</taxon>
        <taxon>Symbiodiniaceae</taxon>
        <taxon>Symbiodinium</taxon>
    </lineage>
</organism>
<comment type="caution">
    <text evidence="1">The sequence shown here is derived from an EMBL/GenBank/DDBJ whole genome shotgun (WGS) entry which is preliminary data.</text>
</comment>
<accession>A0A1Q9C3G8</accession>
<reference evidence="1 2" key="1">
    <citation type="submission" date="2016-02" db="EMBL/GenBank/DDBJ databases">
        <title>Genome analysis of coral dinoflagellate symbionts highlights evolutionary adaptations to a symbiotic lifestyle.</title>
        <authorList>
            <person name="Aranda M."/>
            <person name="Li Y."/>
            <person name="Liew Y.J."/>
            <person name="Baumgarten S."/>
            <person name="Simakov O."/>
            <person name="Wilson M."/>
            <person name="Piel J."/>
            <person name="Ashoor H."/>
            <person name="Bougouffa S."/>
            <person name="Bajic V.B."/>
            <person name="Ryu T."/>
            <person name="Ravasi T."/>
            <person name="Bayer T."/>
            <person name="Micklem G."/>
            <person name="Kim H."/>
            <person name="Bhak J."/>
            <person name="Lajeunesse T.C."/>
            <person name="Voolstra C.R."/>
        </authorList>
    </citation>
    <scope>NUCLEOTIDE SEQUENCE [LARGE SCALE GENOMIC DNA]</scope>
    <source>
        <strain evidence="1 2">CCMP2467</strain>
    </source>
</reference>
<protein>
    <submittedName>
        <fullName evidence="1">Uncharacterized protein</fullName>
    </submittedName>
</protein>
<keyword evidence="2" id="KW-1185">Reference proteome</keyword>
<dbReference type="OrthoDB" id="445248at2759"/>
<evidence type="ECO:0000313" key="1">
    <source>
        <dbReference type="EMBL" id="OLP77445.1"/>
    </source>
</evidence>
<dbReference type="EMBL" id="LSRX01001766">
    <property type="protein sequence ID" value="OLP77445.1"/>
    <property type="molecule type" value="Genomic_DNA"/>
</dbReference>